<evidence type="ECO:0000256" key="7">
    <source>
        <dbReference type="ARBA" id="ARBA00022989"/>
    </source>
</evidence>
<sequence>MTTRTSDFHEQRILKISIVVTFLLAVAGIFFGLVSGSLAIIFDGMFNMVDTAMSILSLLVARLLTSKGSRRFQYGYWHVEPMVLVFNGSTLILICAYALINAIGSLLSGGRELNFDWAFGFALLMSIVSIIMYIYIRQANLKLNSEFLRLDRQSWLISASISSALLVAFGIANLTEGTSYHHLTPYFDPILLAVLTSCLIFVPMAAVRDAVRDVFLVAPFDLDLKIRIFLDELTKRQGFKTYASYIAKIGRAQFIEIHFVVPPKHPISSIESLDAIRREIRDAMGGDSPQLWLTIAFTADESLI</sequence>
<comment type="similarity">
    <text evidence="2">Belongs to the cation diffusion facilitator (CDF) transporter (TC 2.A.4) family. FieF subfamily.</text>
</comment>
<dbReference type="OrthoDB" id="2388015at2"/>
<dbReference type="RefSeq" id="WP_058495095.1">
    <property type="nucleotide sequence ID" value="NZ_CAAAIU010000015.1"/>
</dbReference>
<keyword evidence="6" id="KW-0862">Zinc</keyword>
<keyword evidence="4" id="KW-0410">Iron transport</keyword>
<evidence type="ECO:0000256" key="4">
    <source>
        <dbReference type="ARBA" id="ARBA00022496"/>
    </source>
</evidence>
<name>A0A0W0T114_9GAMM</name>
<keyword evidence="12" id="KW-1185">Reference proteome</keyword>
<comment type="caution">
    <text evidence="11">The sequence shown here is derived from an EMBL/GenBank/DDBJ whole genome shotgun (WGS) entry which is preliminary data.</text>
</comment>
<dbReference type="GO" id="GO:0015093">
    <property type="term" value="F:ferrous iron transmembrane transporter activity"/>
    <property type="evidence" value="ECO:0007669"/>
    <property type="project" value="TreeGrafter"/>
</dbReference>
<proteinExistence type="inferred from homology"/>
<gene>
    <name evidence="11" type="ORF">Ldro_0747</name>
</gene>
<dbReference type="GO" id="GO:0006882">
    <property type="term" value="P:intracellular zinc ion homeostasis"/>
    <property type="evidence" value="ECO:0007669"/>
    <property type="project" value="TreeGrafter"/>
</dbReference>
<keyword evidence="7 9" id="KW-1133">Transmembrane helix</keyword>
<organism evidence="11 12">
    <name type="scientific">Legionella drozanskii LLAP-1</name>
    <dbReference type="NCBI Taxonomy" id="1212489"/>
    <lineage>
        <taxon>Bacteria</taxon>
        <taxon>Pseudomonadati</taxon>
        <taxon>Pseudomonadota</taxon>
        <taxon>Gammaproteobacteria</taxon>
        <taxon>Legionellales</taxon>
        <taxon>Legionellaceae</taxon>
        <taxon>Legionella</taxon>
    </lineage>
</organism>
<evidence type="ECO:0000256" key="9">
    <source>
        <dbReference type="SAM" id="Phobius"/>
    </source>
</evidence>
<dbReference type="GO" id="GO:0015341">
    <property type="term" value="F:zinc efflux antiporter activity"/>
    <property type="evidence" value="ECO:0007669"/>
    <property type="project" value="TreeGrafter"/>
</dbReference>
<feature type="transmembrane region" description="Helical" evidence="9">
    <location>
        <begin position="115"/>
        <end position="135"/>
    </location>
</feature>
<keyword evidence="8 9" id="KW-0472">Membrane</keyword>
<evidence type="ECO:0000313" key="12">
    <source>
        <dbReference type="Proteomes" id="UP000054736"/>
    </source>
</evidence>
<reference evidence="11 12" key="1">
    <citation type="submission" date="2015-11" db="EMBL/GenBank/DDBJ databases">
        <title>Genomic analysis of 38 Legionella species identifies large and diverse effector repertoires.</title>
        <authorList>
            <person name="Burstein D."/>
            <person name="Amaro F."/>
            <person name="Zusman T."/>
            <person name="Lifshitz Z."/>
            <person name="Cohen O."/>
            <person name="Gilbert J.A."/>
            <person name="Pupko T."/>
            <person name="Shuman H.A."/>
            <person name="Segal G."/>
        </authorList>
    </citation>
    <scope>NUCLEOTIDE SEQUENCE [LARGE SCALE GENOMIC DNA]</scope>
    <source>
        <strain evidence="11 12">ATCC 700990</strain>
    </source>
</reference>
<dbReference type="GO" id="GO:0015086">
    <property type="term" value="F:cadmium ion transmembrane transporter activity"/>
    <property type="evidence" value="ECO:0007669"/>
    <property type="project" value="TreeGrafter"/>
</dbReference>
<keyword evidence="6" id="KW-0864">Zinc transport</keyword>
<dbReference type="PANTHER" id="PTHR43840:SF15">
    <property type="entry name" value="MITOCHONDRIAL METAL TRANSPORTER 1-RELATED"/>
    <property type="match status" value="1"/>
</dbReference>
<accession>A0A0W0T114</accession>
<evidence type="ECO:0000313" key="11">
    <source>
        <dbReference type="EMBL" id="KTC89258.1"/>
    </source>
</evidence>
<dbReference type="InterPro" id="IPR058533">
    <property type="entry name" value="Cation_efflux_TM"/>
</dbReference>
<feature type="transmembrane region" description="Helical" evidence="9">
    <location>
        <begin position="82"/>
        <end position="103"/>
    </location>
</feature>
<comment type="subcellular location">
    <subcellularLocation>
        <location evidence="1">Membrane</location>
        <topology evidence="1">Multi-pass membrane protein</topology>
    </subcellularLocation>
</comment>
<dbReference type="InterPro" id="IPR027469">
    <property type="entry name" value="Cation_efflux_TMD_sf"/>
</dbReference>
<dbReference type="Gene3D" id="1.20.1510.10">
    <property type="entry name" value="Cation efflux protein transmembrane domain"/>
    <property type="match status" value="1"/>
</dbReference>
<feature type="domain" description="Cation efflux protein transmembrane" evidence="10">
    <location>
        <begin position="14"/>
        <end position="212"/>
    </location>
</feature>
<evidence type="ECO:0000256" key="6">
    <source>
        <dbReference type="ARBA" id="ARBA00022906"/>
    </source>
</evidence>
<dbReference type="Proteomes" id="UP000054736">
    <property type="component" value="Unassembled WGS sequence"/>
</dbReference>
<protein>
    <submittedName>
        <fullName evidence="11">Cation efflux protein</fullName>
    </submittedName>
</protein>
<feature type="transmembrane region" description="Helical" evidence="9">
    <location>
        <begin position="40"/>
        <end position="61"/>
    </location>
</feature>
<evidence type="ECO:0000256" key="5">
    <source>
        <dbReference type="ARBA" id="ARBA00022692"/>
    </source>
</evidence>
<dbReference type="NCBIfam" id="TIGR01297">
    <property type="entry name" value="CDF"/>
    <property type="match status" value="1"/>
</dbReference>
<evidence type="ECO:0000256" key="2">
    <source>
        <dbReference type="ARBA" id="ARBA00010212"/>
    </source>
</evidence>
<keyword evidence="6" id="KW-0406">Ion transport</keyword>
<evidence type="ECO:0000256" key="3">
    <source>
        <dbReference type="ARBA" id="ARBA00022448"/>
    </source>
</evidence>
<evidence type="ECO:0000256" key="8">
    <source>
        <dbReference type="ARBA" id="ARBA00023136"/>
    </source>
</evidence>
<dbReference type="GO" id="GO:0005886">
    <property type="term" value="C:plasma membrane"/>
    <property type="evidence" value="ECO:0007669"/>
    <property type="project" value="TreeGrafter"/>
</dbReference>
<dbReference type="SUPFAM" id="SSF161111">
    <property type="entry name" value="Cation efflux protein transmembrane domain-like"/>
    <property type="match status" value="1"/>
</dbReference>
<dbReference type="Pfam" id="PF01545">
    <property type="entry name" value="Cation_efflux"/>
    <property type="match status" value="1"/>
</dbReference>
<feature type="transmembrane region" description="Helical" evidence="9">
    <location>
        <begin position="186"/>
        <end position="207"/>
    </location>
</feature>
<keyword evidence="4" id="KW-0408">Iron</keyword>
<keyword evidence="5 9" id="KW-0812">Transmembrane</keyword>
<dbReference type="InterPro" id="IPR002524">
    <property type="entry name" value="Cation_efflux"/>
</dbReference>
<dbReference type="EMBL" id="LNXY01000008">
    <property type="protein sequence ID" value="KTC89258.1"/>
    <property type="molecule type" value="Genomic_DNA"/>
</dbReference>
<keyword evidence="3" id="KW-0813">Transport</keyword>
<evidence type="ECO:0000259" key="10">
    <source>
        <dbReference type="Pfam" id="PF01545"/>
    </source>
</evidence>
<feature type="transmembrane region" description="Helical" evidence="9">
    <location>
        <begin position="12"/>
        <end position="34"/>
    </location>
</feature>
<dbReference type="InterPro" id="IPR050291">
    <property type="entry name" value="CDF_Transporter"/>
</dbReference>
<evidence type="ECO:0000256" key="1">
    <source>
        <dbReference type="ARBA" id="ARBA00004141"/>
    </source>
</evidence>
<feature type="transmembrane region" description="Helical" evidence="9">
    <location>
        <begin position="155"/>
        <end position="174"/>
    </location>
</feature>
<dbReference type="PATRIC" id="fig|1212489.4.peg.776"/>
<dbReference type="PANTHER" id="PTHR43840">
    <property type="entry name" value="MITOCHONDRIAL METAL TRANSPORTER 1-RELATED"/>
    <property type="match status" value="1"/>
</dbReference>
<dbReference type="AlphaFoldDB" id="A0A0W0T114"/>